<protein>
    <recommendedName>
        <fullName evidence="2">Methyltransferase domain-containing protein</fullName>
    </recommendedName>
</protein>
<evidence type="ECO:0000313" key="3">
    <source>
        <dbReference type="EMBL" id="SFZ98779.1"/>
    </source>
</evidence>
<dbReference type="Gene3D" id="3.40.50.150">
    <property type="entry name" value="Vaccinia Virus protein VP39"/>
    <property type="match status" value="1"/>
</dbReference>
<keyword evidence="1" id="KW-0808">Transferase</keyword>
<dbReference type="AlphaFoldDB" id="A0A1W1EFF6"/>
<organism evidence="3">
    <name type="scientific">hydrothermal vent metagenome</name>
    <dbReference type="NCBI Taxonomy" id="652676"/>
    <lineage>
        <taxon>unclassified sequences</taxon>
        <taxon>metagenomes</taxon>
        <taxon>ecological metagenomes</taxon>
    </lineage>
</organism>
<proteinExistence type="predicted"/>
<dbReference type="Gene3D" id="2.20.25.110">
    <property type="entry name" value="S-adenosyl-L-methionine-dependent methyltransferases"/>
    <property type="match status" value="1"/>
</dbReference>
<dbReference type="GO" id="GO:0016740">
    <property type="term" value="F:transferase activity"/>
    <property type="evidence" value="ECO:0007669"/>
    <property type="project" value="UniProtKB-KW"/>
</dbReference>
<sequence>MQNNSSNSLDLYAKVEDLLGVKEVSPKLYAHYLLFLNSKDFDTLLDVGCGSGDFLYQMQKALAIPNVKGIDLSPLMVSKTKEQGIDASCINLCDLDGKYDVITAVFDMLNYLNKEQLKEFLLCIKDHLNEGGVFLCDINTLYGFENVAVGSYIVDDEERFLTVDSDFENNEYISEFTLFEKDADMRFKKSQETIKQYYYRVDDIVKLSGLELLESADISLYEMDEADKKFLVFQNA</sequence>
<dbReference type="CDD" id="cd02440">
    <property type="entry name" value="AdoMet_MTases"/>
    <property type="match status" value="1"/>
</dbReference>
<gene>
    <name evidence="3" type="ORF">MNB_SV-5-1452</name>
</gene>
<accession>A0A1W1EFF6</accession>
<dbReference type="InterPro" id="IPR029063">
    <property type="entry name" value="SAM-dependent_MTases_sf"/>
</dbReference>
<evidence type="ECO:0000256" key="1">
    <source>
        <dbReference type="ARBA" id="ARBA00022679"/>
    </source>
</evidence>
<feature type="domain" description="Methyltransferase" evidence="2">
    <location>
        <begin position="45"/>
        <end position="132"/>
    </location>
</feature>
<dbReference type="Pfam" id="PF13649">
    <property type="entry name" value="Methyltransf_25"/>
    <property type="match status" value="1"/>
</dbReference>
<dbReference type="InterPro" id="IPR041698">
    <property type="entry name" value="Methyltransf_25"/>
</dbReference>
<dbReference type="PANTHER" id="PTHR43861">
    <property type="entry name" value="TRANS-ACONITATE 2-METHYLTRANSFERASE-RELATED"/>
    <property type="match status" value="1"/>
</dbReference>
<evidence type="ECO:0000259" key="2">
    <source>
        <dbReference type="Pfam" id="PF13649"/>
    </source>
</evidence>
<dbReference type="SUPFAM" id="SSF53335">
    <property type="entry name" value="S-adenosyl-L-methionine-dependent methyltransferases"/>
    <property type="match status" value="1"/>
</dbReference>
<dbReference type="EMBL" id="FPKX01000060">
    <property type="protein sequence ID" value="SFZ98779.1"/>
    <property type="molecule type" value="Genomic_DNA"/>
</dbReference>
<name>A0A1W1EFF6_9ZZZZ</name>
<reference evidence="3" key="1">
    <citation type="submission" date="2016-10" db="EMBL/GenBank/DDBJ databases">
        <authorList>
            <person name="de Groot N.N."/>
        </authorList>
    </citation>
    <scope>NUCLEOTIDE SEQUENCE</scope>
</reference>